<evidence type="ECO:0000313" key="2">
    <source>
        <dbReference type="Proteomes" id="UP000012073"/>
    </source>
</evidence>
<gene>
    <name evidence="1" type="ORF">CHC_T00001556001</name>
</gene>
<evidence type="ECO:0000313" key="1">
    <source>
        <dbReference type="EMBL" id="CDF32681.1"/>
    </source>
</evidence>
<dbReference type="Proteomes" id="UP000012073">
    <property type="component" value="Unassembled WGS sequence"/>
</dbReference>
<sequence length="110" mass="12952">MQNAACRFARHRWMCNQYSTALFSKGTSKTFSPISLGLSTQNWIHTYLHVVKVRNRVSRHSSLSFPVSHRRLQICYDDSTRDVEYWQVLLDWSTFACSILIIQQELLNRV</sequence>
<name>R7Q5N0_CHOCR</name>
<dbReference type="Gramene" id="CDF32681">
    <property type="protein sequence ID" value="CDF32681"/>
    <property type="gene ID" value="CHC_T00001556001"/>
</dbReference>
<dbReference type="RefSeq" id="XP_005712452.1">
    <property type="nucleotide sequence ID" value="XM_005712395.1"/>
</dbReference>
<organism evidence="1 2">
    <name type="scientific">Chondrus crispus</name>
    <name type="common">Carrageen Irish moss</name>
    <name type="synonym">Polymorpha crispa</name>
    <dbReference type="NCBI Taxonomy" id="2769"/>
    <lineage>
        <taxon>Eukaryota</taxon>
        <taxon>Rhodophyta</taxon>
        <taxon>Florideophyceae</taxon>
        <taxon>Rhodymeniophycidae</taxon>
        <taxon>Gigartinales</taxon>
        <taxon>Gigartinaceae</taxon>
        <taxon>Chondrus</taxon>
    </lineage>
</organism>
<reference evidence="2" key="1">
    <citation type="journal article" date="2013" name="Proc. Natl. Acad. Sci. U.S.A.">
        <title>Genome structure and metabolic features in the red seaweed Chondrus crispus shed light on evolution of the Archaeplastida.</title>
        <authorList>
            <person name="Collen J."/>
            <person name="Porcel B."/>
            <person name="Carre W."/>
            <person name="Ball S.G."/>
            <person name="Chaparro C."/>
            <person name="Tonon T."/>
            <person name="Barbeyron T."/>
            <person name="Michel G."/>
            <person name="Noel B."/>
            <person name="Valentin K."/>
            <person name="Elias M."/>
            <person name="Artiguenave F."/>
            <person name="Arun A."/>
            <person name="Aury J.M."/>
            <person name="Barbosa-Neto J.F."/>
            <person name="Bothwell J.H."/>
            <person name="Bouget F.Y."/>
            <person name="Brillet L."/>
            <person name="Cabello-Hurtado F."/>
            <person name="Capella-Gutierrez S."/>
            <person name="Charrier B."/>
            <person name="Cladiere L."/>
            <person name="Cock J.M."/>
            <person name="Coelho S.M."/>
            <person name="Colleoni C."/>
            <person name="Czjzek M."/>
            <person name="Da Silva C."/>
            <person name="Delage L."/>
            <person name="Denoeud F."/>
            <person name="Deschamps P."/>
            <person name="Dittami S.M."/>
            <person name="Gabaldon T."/>
            <person name="Gachon C.M."/>
            <person name="Groisillier A."/>
            <person name="Herve C."/>
            <person name="Jabbari K."/>
            <person name="Katinka M."/>
            <person name="Kloareg B."/>
            <person name="Kowalczyk N."/>
            <person name="Labadie K."/>
            <person name="Leblanc C."/>
            <person name="Lopez P.J."/>
            <person name="McLachlan D.H."/>
            <person name="Meslet-Cladiere L."/>
            <person name="Moustafa A."/>
            <person name="Nehr Z."/>
            <person name="Nyvall Collen P."/>
            <person name="Panaud O."/>
            <person name="Partensky F."/>
            <person name="Poulain J."/>
            <person name="Rensing S.A."/>
            <person name="Rousvoal S."/>
            <person name="Samson G."/>
            <person name="Symeonidi A."/>
            <person name="Weissenbach J."/>
            <person name="Zambounis A."/>
            <person name="Wincker P."/>
            <person name="Boyen C."/>
        </authorList>
    </citation>
    <scope>NUCLEOTIDE SEQUENCE [LARGE SCALE GENOMIC DNA]</scope>
    <source>
        <strain evidence="2">cv. Stackhouse</strain>
    </source>
</reference>
<dbReference type="GeneID" id="17320169"/>
<accession>R7Q5N0</accession>
<keyword evidence="2" id="KW-1185">Reference proteome</keyword>
<dbReference type="AlphaFoldDB" id="R7Q5N0"/>
<protein>
    <submittedName>
        <fullName evidence="1">Uncharacterized protein</fullName>
    </submittedName>
</protein>
<dbReference type="EMBL" id="HG001539">
    <property type="protein sequence ID" value="CDF32681.1"/>
    <property type="molecule type" value="Genomic_DNA"/>
</dbReference>
<proteinExistence type="predicted"/>
<dbReference type="KEGG" id="ccp:CHC_T00001556001"/>